<evidence type="ECO:0000313" key="3">
    <source>
        <dbReference type="RefSeq" id="XP_019632302.1"/>
    </source>
</evidence>
<feature type="region of interest" description="Disordered" evidence="1">
    <location>
        <begin position="1050"/>
        <end position="1212"/>
    </location>
</feature>
<sequence>MALLVTCGFGRVAVRQSKLLLTSNKEQFSQKFRSISPADRYKAYQEAFEGDILYHLTFDEFCRSATHIDKVFNAWNSPENKAKFLDHFGHDKWKRLSSHGKGKHTLHGPCKGCFTEHKAFWDLFNKCVKCPRTRKILGSPELELDSPSLTVQREGARQLIGQVDKICRKQYKRPLTEILPDMNSLTREQKRSKRRKIMFEAREQIQKAAMKRNRDLDVTFGSGESLNSRKHRRLTEEFESRQEAEERTKRRKDKEAKGILKPKDRLGNFGVFGDFDREGLKQEVLAYEDGTEVTWKHLAIKYGVKDKDGKLPGNAGQLVKLWLQSEGVDTKRFEARTEQERVRKARVRVGSDPKITAPKKRTESQLREELKVLITEGQVPIGEFIVPKQYKTYFLDKATNKIKTKATFIEGRKRPLQEIRQHLLKKQQPFLREASNYDSMTFEEMVKRLEDLGEDTDGETEEELREHLEAVESTRSNFYWEDGSSLANHGCILYLVGTLYDPAVFLTNKEYFEKYKVHVSVQAEVEKPELYIIARSGGSDEEQLLYAETRRDDLPCLSLPVQTEDGRSIRDRLRLVKGDQLSRSFEFGQQRVGHYSCTCMVDMRMIPDFWQCCHLENVTTNIKDRQEFIMEGPVTSKKAPLSIPDPFHTMTKEEMKDELTYRGTVSYTEAEKMTKKELSDNLKHMLHGTKRVPTLLYKNPTQNVEDLNLQYLEETGSEPMHDLCNHTKNVLEELQSRETNHVSEIIKSVKEALLNSKDVVRASDVRLALLVLLHELKADGKASLQSIQLIQTLADMQQLCYADAEDRSITTVFRMANIMFAHHLMMKECFPGKPLTMTSRKLWGHYIHSLRDHIPINFRVVPISSTMAENEERQFSTLKRITKSSASYSKPGHIISNLFVRTHYQQKTATTTNKQQQNKISQAARAISKDRTTIPTNLLKKYPRAAQTHCERIADFLLPGYGVHWHIEDDQLIFHDGPEDKPNPLHGPKLQHFRSSTIQHQHKYLQGKWKQCLEQRVPVPLSTLWMYEGQRLVKKAKMPFLEAEYSFSPQSYLDMPSSPDDTANEVEDESKDEDGEDGDKVEEEEEEEEQEEEEEVIIRVDSIDEMPDLEEESSAGASNMGSCALPTKPSPSVNMPEPQTPGRTRSDQSPCHTSTMTRSIIMSTPARTSRTYEAVRSVAMTPPTTPSVTVESRNGNEPSSNTTPSSTSLLTPPATVSKIREDPNVKWKTKLGSALAVVLGDVPIVNRVDRMKAKLKMSPRNTFARVQYNKSVAEVSGVLSKQLREDRKSFEDWEKSFMVTEGRFPTMSDIKLSEVASAEEKRIKYAEHLLRTFGVNLYV</sequence>
<dbReference type="PANTHER" id="PTHR43564">
    <property type="entry name" value="KYNURENINE FORMAMIDASE-LIKE PROTEIN"/>
    <property type="match status" value="1"/>
</dbReference>
<dbReference type="PANTHER" id="PTHR43564:SF2">
    <property type="entry name" value="BLR6059 PROTEIN"/>
    <property type="match status" value="1"/>
</dbReference>
<feature type="compositionally biased region" description="Polar residues" evidence="1">
    <location>
        <begin position="1141"/>
        <end position="1152"/>
    </location>
</feature>
<dbReference type="RefSeq" id="XP_019632302.1">
    <property type="nucleotide sequence ID" value="XM_019776743.1"/>
</dbReference>
<feature type="compositionally biased region" description="Low complexity" evidence="1">
    <location>
        <begin position="1198"/>
        <end position="1212"/>
    </location>
</feature>
<reference evidence="3" key="1">
    <citation type="submission" date="2025-08" db="UniProtKB">
        <authorList>
            <consortium name="RefSeq"/>
        </authorList>
    </citation>
    <scope>IDENTIFICATION</scope>
    <source>
        <tissue evidence="3">Gonad</tissue>
    </source>
</reference>
<dbReference type="KEGG" id="bbel:109475930"/>
<feature type="compositionally biased region" description="Acidic residues" evidence="1">
    <location>
        <begin position="1103"/>
        <end position="1113"/>
    </location>
</feature>
<feature type="compositionally biased region" description="Low complexity" evidence="1">
    <location>
        <begin position="1153"/>
        <end position="1164"/>
    </location>
</feature>
<proteinExistence type="predicted"/>
<feature type="compositionally biased region" description="Basic and acidic residues" evidence="1">
    <location>
        <begin position="234"/>
        <end position="258"/>
    </location>
</feature>
<dbReference type="Proteomes" id="UP000515135">
    <property type="component" value="Unplaced"/>
</dbReference>
<gene>
    <name evidence="3" type="primary">LOC109475930</name>
</gene>
<dbReference type="GeneID" id="109475930"/>
<evidence type="ECO:0000256" key="1">
    <source>
        <dbReference type="SAM" id="MobiDB-lite"/>
    </source>
</evidence>
<organism evidence="2 3">
    <name type="scientific">Branchiostoma belcheri</name>
    <name type="common">Amphioxus</name>
    <dbReference type="NCBI Taxonomy" id="7741"/>
    <lineage>
        <taxon>Eukaryota</taxon>
        <taxon>Metazoa</taxon>
        <taxon>Chordata</taxon>
        <taxon>Cephalochordata</taxon>
        <taxon>Leptocardii</taxon>
        <taxon>Amphioxiformes</taxon>
        <taxon>Branchiostomatidae</taxon>
        <taxon>Branchiostoma</taxon>
    </lineage>
</organism>
<feature type="compositionally biased region" description="Polar residues" evidence="1">
    <location>
        <begin position="1187"/>
        <end position="1197"/>
    </location>
</feature>
<accession>A0A6P4ZMM0</accession>
<feature type="region of interest" description="Disordered" evidence="1">
    <location>
        <begin position="219"/>
        <end position="258"/>
    </location>
</feature>
<evidence type="ECO:0000313" key="2">
    <source>
        <dbReference type="Proteomes" id="UP000515135"/>
    </source>
</evidence>
<name>A0A6P4ZMM0_BRABE</name>
<feature type="compositionally biased region" description="Acidic residues" evidence="1">
    <location>
        <begin position="1062"/>
        <end position="1095"/>
    </location>
</feature>
<protein>
    <submittedName>
        <fullName evidence="3">Uncharacterized protein LOC109475930</fullName>
    </submittedName>
</protein>
<keyword evidence="2" id="KW-1185">Reference proteome</keyword>